<dbReference type="GO" id="GO:0006508">
    <property type="term" value="P:proteolysis"/>
    <property type="evidence" value="ECO:0007669"/>
    <property type="project" value="InterPro"/>
</dbReference>
<dbReference type="EC" id="3.4.22.49" evidence="2"/>
<dbReference type="InterPro" id="IPR056933">
    <property type="entry name" value="TPR_ESP1"/>
</dbReference>
<evidence type="ECO:0000313" key="8">
    <source>
        <dbReference type="Proteomes" id="UP001141552"/>
    </source>
</evidence>
<dbReference type="InterPro" id="IPR005314">
    <property type="entry name" value="Peptidase_C50"/>
</dbReference>
<evidence type="ECO:0000256" key="5">
    <source>
        <dbReference type="SAM" id="MobiDB-lite"/>
    </source>
</evidence>
<comment type="caution">
    <text evidence="7">The sequence shown here is derived from an EMBL/GenBank/DDBJ whole genome shotgun (WGS) entry which is preliminary data.</text>
</comment>
<feature type="compositionally biased region" description="Low complexity" evidence="5">
    <location>
        <begin position="1339"/>
        <end position="1360"/>
    </location>
</feature>
<dbReference type="GO" id="GO:0004197">
    <property type="term" value="F:cysteine-type endopeptidase activity"/>
    <property type="evidence" value="ECO:0007669"/>
    <property type="project" value="InterPro"/>
</dbReference>
<feature type="domain" description="Peptidase C50" evidence="6">
    <location>
        <begin position="1960"/>
        <end position="2093"/>
    </location>
</feature>
<evidence type="ECO:0000259" key="6">
    <source>
        <dbReference type="PROSITE" id="PS51700"/>
    </source>
</evidence>
<comment type="catalytic activity">
    <reaction evidence="1">
        <text>All bonds known to be hydrolyzed by this endopeptidase have arginine in P1 and an acidic residue in P4. P6 is often occupied by an acidic residue or by a hydroxy-amino-acid residue, the phosphorylation of which enhances cleavage.</text>
        <dbReference type="EC" id="3.4.22.49"/>
    </reaction>
</comment>
<dbReference type="Pfam" id="PF25113">
    <property type="entry name" value="TPR_ESP1_2nd"/>
    <property type="match status" value="1"/>
</dbReference>
<dbReference type="OrthoDB" id="10255632at2759"/>
<feature type="region of interest" description="Disordered" evidence="5">
    <location>
        <begin position="1297"/>
        <end position="1379"/>
    </location>
</feature>
<evidence type="ECO:0000256" key="1">
    <source>
        <dbReference type="ARBA" id="ARBA00000451"/>
    </source>
</evidence>
<feature type="compositionally biased region" description="Polar residues" evidence="5">
    <location>
        <begin position="1325"/>
        <end position="1338"/>
    </location>
</feature>
<accession>A0A9Q0FSQ0</accession>
<dbReference type="InterPro" id="IPR030397">
    <property type="entry name" value="SEPARIN_core_dom"/>
</dbReference>
<keyword evidence="3" id="KW-0378">Hydrolase</keyword>
<reference evidence="7" key="2">
    <citation type="journal article" date="2023" name="Plants (Basel)">
        <title>Annotation of the Turnera subulata (Passifloraceae) Draft Genome Reveals the S-Locus Evolved after the Divergence of Turneroideae from Passifloroideae in a Stepwise Manner.</title>
        <authorList>
            <person name="Henning P.M."/>
            <person name="Roalson E.H."/>
            <person name="Mir W."/>
            <person name="McCubbin A.G."/>
            <person name="Shore J.S."/>
        </authorList>
    </citation>
    <scope>NUCLEOTIDE SEQUENCE</scope>
    <source>
        <strain evidence="7">F60SS</strain>
    </source>
</reference>
<evidence type="ECO:0000256" key="4">
    <source>
        <dbReference type="ARBA" id="ARBA00022829"/>
    </source>
</evidence>
<proteinExistence type="predicted"/>
<dbReference type="Pfam" id="PF25110">
    <property type="entry name" value="TPR_ESP1"/>
    <property type="match status" value="1"/>
</dbReference>
<dbReference type="PANTHER" id="PTHR12792:SF0">
    <property type="entry name" value="SEPARIN"/>
    <property type="match status" value="1"/>
</dbReference>
<dbReference type="GO" id="GO:0005634">
    <property type="term" value="C:nucleus"/>
    <property type="evidence" value="ECO:0007669"/>
    <property type="project" value="InterPro"/>
</dbReference>
<dbReference type="EMBL" id="JAKUCV010004001">
    <property type="protein sequence ID" value="KAJ4836891.1"/>
    <property type="molecule type" value="Genomic_DNA"/>
</dbReference>
<evidence type="ECO:0000313" key="7">
    <source>
        <dbReference type="EMBL" id="KAJ4836891.1"/>
    </source>
</evidence>
<dbReference type="GO" id="GO:0005737">
    <property type="term" value="C:cytoplasm"/>
    <property type="evidence" value="ECO:0007669"/>
    <property type="project" value="TreeGrafter"/>
</dbReference>
<evidence type="ECO:0000256" key="2">
    <source>
        <dbReference type="ARBA" id="ARBA00012489"/>
    </source>
</evidence>
<dbReference type="Proteomes" id="UP001141552">
    <property type="component" value="Unassembled WGS sequence"/>
</dbReference>
<dbReference type="PROSITE" id="PS51700">
    <property type="entry name" value="SEPARIN"/>
    <property type="match status" value="1"/>
</dbReference>
<dbReference type="GO" id="GO:0051307">
    <property type="term" value="P:meiotic chromosome separation"/>
    <property type="evidence" value="ECO:0007669"/>
    <property type="project" value="TreeGrafter"/>
</dbReference>
<organism evidence="7 8">
    <name type="scientific">Turnera subulata</name>
    <dbReference type="NCBI Taxonomy" id="218843"/>
    <lineage>
        <taxon>Eukaryota</taxon>
        <taxon>Viridiplantae</taxon>
        <taxon>Streptophyta</taxon>
        <taxon>Embryophyta</taxon>
        <taxon>Tracheophyta</taxon>
        <taxon>Spermatophyta</taxon>
        <taxon>Magnoliopsida</taxon>
        <taxon>eudicotyledons</taxon>
        <taxon>Gunneridae</taxon>
        <taxon>Pentapetalae</taxon>
        <taxon>rosids</taxon>
        <taxon>fabids</taxon>
        <taxon>Malpighiales</taxon>
        <taxon>Passifloraceae</taxon>
        <taxon>Turnera</taxon>
    </lineage>
</organism>
<evidence type="ECO:0000256" key="3">
    <source>
        <dbReference type="ARBA" id="ARBA00022801"/>
    </source>
</evidence>
<sequence length="2231" mass="249799">MASLTQDQDSTLISKLETSTSPPILSLFTAHLRPFTDLTQPPPQSEAQTLALTRSIAKRFLPFLNNSLSVLPRRLSSLSKSRPAEDAVPEFVIELFDVYRLCLDCLELLIPQLSCKRYTAQWQRVRLVRSLEAWGLYEEAEREGFRVLKRLRGLDLGVTDNKEKNKKKKKKEEKAAAEFVPELVDDVDAELANLVAEAVVLIVKCLALRKSVDGADYKRVLQLLKEVTHWFTCGLMRLIQYLRVLDANMYEKLHRVLVVSLRKCALFLIEELVNIGDGVACAFCLAALNEHAKSSMKDDLFKVARRICSSLFLLEDDKHSITTEILTSLLDSLAQKCTVEGEHWRIEFFDLVSYLASKCQTASTRISSSLGKHLKGLAGHFSEDMIPIDLILRLYATALSLNDSAVNSRADDNASFNDAKEEHAIGFWIDQSILSDLAPVLRSLQTYFYGKRKETSVSSMLEFNNSPSHACSQLDCHYGTSASFMQKDRKVYLHAYLNALKFLCQPLAEMVNAYDKHIVAEGANAVFSTVLSSVQDAFHHFCYAFLYFHGTVSGGDEIEQNKLIVIVAVAAFAVSIRTNFKLKKSMHLIKHIISSEWIQPQCVKDIFSRLYNVGVRLYRRKQTTEASKAFILCCKALWTHVLLLCQNFKQKSIGSGSDLSEDAILDFVTEASTETASLLDVVFQCNSLKVKKIIVNSLEKWAVAEDLFGGLTVPLPLVKQWVKIVRKLNKNMDLDDNSPTLYCLLSSPMRVSRKTIEKILEQELHVYEEMAAMSPELCQRMQMKIINILLNDVYTRDSHLQKSRILIRKGRLLRASGNKSLVGCIQCLSEAISLISDETCSGGSAICHQLAVAYCLRALCTQEAEPHSKQVFEDIRAALDLWLKIPVLDCDLVNEESSRLPDHMLVLLYSIIDLLSLKGTVQFHSDIYMLLIRVFKWKNLQLEKCLFMLWENRRLSHALCVSPVNDALISSLLRNFGEHFKSLDSWINCLKGSRPSLVGFHQTFSYLFTNNCRSSCNHETSFPSETPVDNIKEAAFNLLSCVPVTSSSVCIAGYLYYDMCERLIAGGYLFEALSYAKEAHRLRTKLFQEKLVYSVEKKAEKCTGNEDQFNGKLLVYESIACEVWSFDTNLLDMEACYLSPWKVLQCYLESTLQVGVILETIGNGVEAESFLLLGKDISCSQGLPLFVAAFSSALGKLYRKKHNWALAEKELQSTKHVLSHKNTASCLKCRLMLEVNLDMGLGDLSRSRFYNTIGNVSMEELFHAESLYQSALEKLNLSEWKNRITCPERVEHGMQNAFDTQGHTVSSVSTKGEKDIGKSRRSRNASRSLIKEQSSLAMNNTRVTRSRSRSSQNQNVSRSSEVQLSNSRNNGRDINDRLDTISEGMPFDVKSSSVELRCGVACNCNKMPSWFCLATEVMESGLMSNFVYMKWEFARRQLSLKVLAGIGKCQDTHCEIHEIHGTTLQSISVLVSRNPFVWENDPLASLLISVGKELPCDVFAVERAALIYRICWFALKSSSSKYTGAACCVLSHVPLQQIVSWLKLAFVRCREVPTLFQKVSTLLSAIYILASSDGNFSLPFHGRGLSESQWASYFHQASLGTHLNYQFFSNMIAKCKAQSLVDDKSSDMTGTAHVGLETRDLPRLAPESPQELENFIESFFADLPCSTVICISFIGGSLAKLLQELLLYPSSVGAWMVLSRLNFKSQPVVMLLPVDSVLEEAPWPHLTVLMSLGCPKLGADFLNAYLMSWTRKMEDSWFGPWRFVLLGERSNSVHLDSVQKKLVHDLKAKCKMDVNGSLLTLILEGAGRGLDRDVFYSQLLSLKKGCFIGEAGYSGKEKSEIMLNKSEEAIKQSVLAVQLISEAVSELEEEMSVTRGPVILVLDCEVQSPIQYDLAALWFVLPDAIDNPVQMLPWENLPTLRNQEVYRMPSVCSINSMLNKSSEHQKHGLRLGAPFPLIDPLDAFYLLNPSGDLSRTQVEFQNWFEDQNLEGKAGSAPSAEELALALKSHDLFIYLGHGSGMDPYFISSFCVVYYDFVSSCSLKYNVDSSYGLQCPGGTGVQYISRREIQKLDNCAATLLMGCSSGSLYLNGCYLPEGTALSYLQAGSPAIVANLWEVTDKDIDRFARAILDASLKARSSASLDCSQCNLLAKEFETLNIKGGKGNAKKKAQRKKAPEEEEDSNSASNKSCDHRPRLGSFMGQAREACTLPFLIGAAPVCYGVPTGIRRKDL</sequence>
<keyword evidence="8" id="KW-1185">Reference proteome</keyword>
<dbReference type="PANTHER" id="PTHR12792">
    <property type="entry name" value="EXTRA SPINDLE POLES 1-RELATED"/>
    <property type="match status" value="1"/>
</dbReference>
<gene>
    <name evidence="7" type="ORF">Tsubulata_046816</name>
</gene>
<protein>
    <recommendedName>
        <fullName evidence="2">separase</fullName>
        <ecNumber evidence="2">3.4.22.49</ecNumber>
    </recommendedName>
</protein>
<dbReference type="GO" id="GO:0072686">
    <property type="term" value="C:mitotic spindle"/>
    <property type="evidence" value="ECO:0007669"/>
    <property type="project" value="TreeGrafter"/>
</dbReference>
<name>A0A9Q0FSQ0_9ROSI</name>
<dbReference type="Pfam" id="PF03568">
    <property type="entry name" value="Separin_C"/>
    <property type="match status" value="2"/>
</dbReference>
<feature type="compositionally biased region" description="Basic and acidic residues" evidence="5">
    <location>
        <begin position="1370"/>
        <end position="1379"/>
    </location>
</feature>
<dbReference type="InterPro" id="IPR056932">
    <property type="entry name" value="TPR_ESP1_2nd"/>
</dbReference>
<reference evidence="7" key="1">
    <citation type="submission" date="2022-02" db="EMBL/GenBank/DDBJ databases">
        <authorList>
            <person name="Henning P.M."/>
            <person name="McCubbin A.G."/>
            <person name="Shore J.S."/>
        </authorList>
    </citation>
    <scope>NUCLEOTIDE SEQUENCE</scope>
    <source>
        <strain evidence="7">F60SS</strain>
        <tissue evidence="7">Leaves</tissue>
    </source>
</reference>
<feature type="compositionally biased region" description="Polar residues" evidence="5">
    <location>
        <begin position="1297"/>
        <end position="1310"/>
    </location>
</feature>
<feature type="region of interest" description="Disordered" evidence="5">
    <location>
        <begin position="2165"/>
        <end position="2193"/>
    </location>
</feature>
<keyword evidence="4" id="KW-0159">Chromosome partition</keyword>